<keyword evidence="6" id="KW-0645">Protease</keyword>
<evidence type="ECO:0000256" key="4">
    <source>
        <dbReference type="ARBA" id="ARBA00008236"/>
    </source>
</evidence>
<evidence type="ECO:0000256" key="9">
    <source>
        <dbReference type="ARBA" id="ARBA00023049"/>
    </source>
</evidence>
<organism evidence="10 11">
    <name type="scientific">Candidatus Limousia pullorum</name>
    <dbReference type="NCBI Taxonomy" id="2840860"/>
    <lineage>
        <taxon>Bacteria</taxon>
        <taxon>Bacillati</taxon>
        <taxon>Bacillota</taxon>
        <taxon>Clostridia</taxon>
        <taxon>Eubacteriales</taxon>
        <taxon>Oscillospiraceae</taxon>
        <taxon>Oscillospiraceae incertae sedis</taxon>
        <taxon>Candidatus Limousia</taxon>
    </lineage>
</organism>
<dbReference type="PRINTS" id="PR00919">
    <property type="entry name" value="THERMOPTASE"/>
</dbReference>
<keyword evidence="5 10" id="KW-0031">Aminopeptidase</keyword>
<evidence type="ECO:0000256" key="7">
    <source>
        <dbReference type="ARBA" id="ARBA00022723"/>
    </source>
</evidence>
<comment type="cofactor">
    <cofactor evidence="1">
        <name>Co(2+)</name>
        <dbReference type="ChEBI" id="CHEBI:48828"/>
    </cofactor>
</comment>
<evidence type="ECO:0000256" key="2">
    <source>
        <dbReference type="ARBA" id="ARBA00001946"/>
    </source>
</evidence>
<dbReference type="GO" id="GO:0008237">
    <property type="term" value="F:metallopeptidase activity"/>
    <property type="evidence" value="ECO:0007669"/>
    <property type="project" value="UniProtKB-KW"/>
</dbReference>
<keyword evidence="9" id="KW-0482">Metalloprotease</keyword>
<evidence type="ECO:0000256" key="6">
    <source>
        <dbReference type="ARBA" id="ARBA00022670"/>
    </source>
</evidence>
<sequence length="407" mass="46432">MKKTVMRSYANLIASVGVNIKKGQEVIIRADLDQPEFIAMLVEECYKLGAKKVEVEWNFQPLTKIHVRYRTQKTLSTVENWELEKVKYRLERLPAMIYILSEDPDGLAGMKQEKCAKAQQARYKVLKQYLDEMDNHYQWCIAAVPGVKWAKKVFPNLNKSQAMEKLWEAILYTSRADKDPIEAWKQHNEELEQRCNYLNSLNLRKLVYKSSNGTDLTVGLMEQALFMGGGEYSLEGNFFNPNIPSEEVFTTPKAGEADGIVYSSKPLSYQGQLIENFSVRFENGKVVEVKAEKNQELLQQMVTMDEGAAMLGECALVPYDSPINNSGLLFYNTLFDENASCHLALGRGFTNCVKDYDKYTLEELRNMGVNDSIIHEDFMIGTKDLNIYGITADGQEIQIFKDGNFCI</sequence>
<dbReference type="EMBL" id="DVNG01000038">
    <property type="protein sequence ID" value="HIU49958.1"/>
    <property type="molecule type" value="Genomic_DNA"/>
</dbReference>
<evidence type="ECO:0000256" key="5">
    <source>
        <dbReference type="ARBA" id="ARBA00022438"/>
    </source>
</evidence>
<evidence type="ECO:0000256" key="8">
    <source>
        <dbReference type="ARBA" id="ARBA00022801"/>
    </source>
</evidence>
<reference evidence="10" key="1">
    <citation type="submission" date="2020-10" db="EMBL/GenBank/DDBJ databases">
        <authorList>
            <person name="Gilroy R."/>
        </authorList>
    </citation>
    <scope>NUCLEOTIDE SEQUENCE</scope>
    <source>
        <strain evidence="10">ChiGjej1B1-1684</strain>
    </source>
</reference>
<evidence type="ECO:0000256" key="3">
    <source>
        <dbReference type="ARBA" id="ARBA00001947"/>
    </source>
</evidence>
<comment type="cofactor">
    <cofactor evidence="3">
        <name>Zn(2+)</name>
        <dbReference type="ChEBI" id="CHEBI:29105"/>
    </cofactor>
</comment>
<dbReference type="SUPFAM" id="SSF144052">
    <property type="entry name" value="Thermophilic metalloprotease-like"/>
    <property type="match status" value="1"/>
</dbReference>
<dbReference type="InterPro" id="IPR052170">
    <property type="entry name" value="M29_Exopeptidase"/>
</dbReference>
<dbReference type="InterPro" id="IPR035097">
    <property type="entry name" value="M29_N-terminal"/>
</dbReference>
<dbReference type="GO" id="GO:0006508">
    <property type="term" value="P:proteolysis"/>
    <property type="evidence" value="ECO:0007669"/>
    <property type="project" value="UniProtKB-KW"/>
</dbReference>
<protein>
    <submittedName>
        <fullName evidence="10">Aminopeptidase</fullName>
    </submittedName>
</protein>
<dbReference type="AlphaFoldDB" id="A0A9D1S850"/>
<reference evidence="10" key="2">
    <citation type="journal article" date="2021" name="PeerJ">
        <title>Extensive microbial diversity within the chicken gut microbiome revealed by metagenomics and culture.</title>
        <authorList>
            <person name="Gilroy R."/>
            <person name="Ravi A."/>
            <person name="Getino M."/>
            <person name="Pursley I."/>
            <person name="Horton D.L."/>
            <person name="Alikhan N.F."/>
            <person name="Baker D."/>
            <person name="Gharbi K."/>
            <person name="Hall N."/>
            <person name="Watson M."/>
            <person name="Adriaenssens E.M."/>
            <person name="Foster-Nyarko E."/>
            <person name="Jarju S."/>
            <person name="Secka A."/>
            <person name="Antonio M."/>
            <person name="Oren A."/>
            <person name="Chaudhuri R.R."/>
            <person name="La Ragione R."/>
            <person name="Hildebrand F."/>
            <person name="Pallen M.J."/>
        </authorList>
    </citation>
    <scope>NUCLEOTIDE SEQUENCE</scope>
    <source>
        <strain evidence="10">ChiGjej1B1-1684</strain>
    </source>
</reference>
<dbReference type="Pfam" id="PF02073">
    <property type="entry name" value="Peptidase_M29"/>
    <property type="match status" value="1"/>
</dbReference>
<gene>
    <name evidence="10" type="ORF">IAD22_02960</name>
</gene>
<dbReference type="GO" id="GO:0004177">
    <property type="term" value="F:aminopeptidase activity"/>
    <property type="evidence" value="ECO:0007669"/>
    <property type="project" value="UniProtKB-KW"/>
</dbReference>
<dbReference type="PANTHER" id="PTHR34448">
    <property type="entry name" value="AMINOPEPTIDASE"/>
    <property type="match status" value="1"/>
</dbReference>
<comment type="cofactor">
    <cofactor evidence="2">
        <name>Mg(2+)</name>
        <dbReference type="ChEBI" id="CHEBI:18420"/>
    </cofactor>
</comment>
<comment type="caution">
    <text evidence="10">The sequence shown here is derived from an EMBL/GenBank/DDBJ whole genome shotgun (WGS) entry which is preliminary data.</text>
</comment>
<keyword evidence="8" id="KW-0378">Hydrolase</keyword>
<evidence type="ECO:0000256" key="1">
    <source>
        <dbReference type="ARBA" id="ARBA00001941"/>
    </source>
</evidence>
<proteinExistence type="inferred from homology"/>
<accession>A0A9D1S850</accession>
<evidence type="ECO:0000313" key="11">
    <source>
        <dbReference type="Proteomes" id="UP000824118"/>
    </source>
</evidence>
<dbReference type="PANTHER" id="PTHR34448:SF3">
    <property type="entry name" value="AMINOPEPTIDASE AMPS"/>
    <property type="match status" value="1"/>
</dbReference>
<name>A0A9D1S850_9FIRM</name>
<dbReference type="Gene3D" id="3.40.1830.10">
    <property type="entry name" value="Thermophilic metalloprotease (M29)"/>
    <property type="match status" value="1"/>
</dbReference>
<dbReference type="GO" id="GO:0046872">
    <property type="term" value="F:metal ion binding"/>
    <property type="evidence" value="ECO:0007669"/>
    <property type="project" value="UniProtKB-KW"/>
</dbReference>
<keyword evidence="7" id="KW-0479">Metal-binding</keyword>
<dbReference type="InterPro" id="IPR000787">
    <property type="entry name" value="Peptidase_M29"/>
</dbReference>
<comment type="similarity">
    <text evidence="4">Belongs to the peptidase M29 family.</text>
</comment>
<evidence type="ECO:0000313" key="10">
    <source>
        <dbReference type="EMBL" id="HIU49958.1"/>
    </source>
</evidence>
<dbReference type="Proteomes" id="UP000824118">
    <property type="component" value="Unassembled WGS sequence"/>
</dbReference>